<evidence type="ECO:0000256" key="1">
    <source>
        <dbReference type="ARBA" id="ARBA00022729"/>
    </source>
</evidence>
<proteinExistence type="predicted"/>
<reference evidence="4 5" key="1">
    <citation type="submission" date="2024-06" db="EMBL/GenBank/DDBJ databases">
        <title>Chitinophaga defluvii sp. nov., isolated from municipal sewage.</title>
        <authorList>
            <person name="Zhang L."/>
        </authorList>
    </citation>
    <scope>NUCLEOTIDE SEQUENCE [LARGE SCALE GENOMIC DNA]</scope>
    <source>
        <strain evidence="4 5">H8</strain>
    </source>
</reference>
<dbReference type="PANTHER" id="PTHR43037:SF1">
    <property type="entry name" value="BLL1128 PROTEIN"/>
    <property type="match status" value="1"/>
</dbReference>
<evidence type="ECO:0000313" key="5">
    <source>
        <dbReference type="Proteomes" id="UP001549749"/>
    </source>
</evidence>
<evidence type="ECO:0000259" key="3">
    <source>
        <dbReference type="Pfam" id="PF02230"/>
    </source>
</evidence>
<sequence>MKKKAIKNFGHVLLLGALTMMMSCGKDSIAPQPSLNVDNEAAAVAATGLVTTAFTPQTVGITVKKMDNQRGNISQYLLYIPNGYNEKKTYRWPVVIALHGMGETGSNINVVRNVGLPKVVAGKPFVMIAPQCLRNWWNIATLDVLYSEIIAKYNVDPKRVYLTGLSMGGFTTWDWSILSPQKFAAIVPICGGSNPKNVASIKTTPVWAFHNADDPTVSVWNTRNMVNALKAIGGNVKYTENPTGGHNAWDKAYANAGLYTWLLAQHK</sequence>
<dbReference type="EMBL" id="JBEXAC010000003">
    <property type="protein sequence ID" value="MET7001173.1"/>
    <property type="molecule type" value="Genomic_DNA"/>
</dbReference>
<keyword evidence="1 2" id="KW-0732">Signal</keyword>
<evidence type="ECO:0000256" key="2">
    <source>
        <dbReference type="SAM" id="SignalP"/>
    </source>
</evidence>
<dbReference type="RefSeq" id="WP_354663746.1">
    <property type="nucleotide sequence ID" value="NZ_JBEXAC010000003.1"/>
</dbReference>
<feature type="chain" id="PRO_5046161138" description="Phospholipase/carboxylesterase/thioesterase domain-containing protein" evidence="2">
    <location>
        <begin position="26"/>
        <end position="267"/>
    </location>
</feature>
<gene>
    <name evidence="4" type="ORF">ABR189_27575</name>
</gene>
<feature type="signal peptide" evidence="2">
    <location>
        <begin position="1"/>
        <end position="25"/>
    </location>
</feature>
<dbReference type="Pfam" id="PF02230">
    <property type="entry name" value="Abhydrolase_2"/>
    <property type="match status" value="1"/>
</dbReference>
<dbReference type="InterPro" id="IPR029058">
    <property type="entry name" value="AB_hydrolase_fold"/>
</dbReference>
<protein>
    <recommendedName>
        <fullName evidence="3">Phospholipase/carboxylesterase/thioesterase domain-containing protein</fullName>
    </recommendedName>
</protein>
<dbReference type="Proteomes" id="UP001549749">
    <property type="component" value="Unassembled WGS sequence"/>
</dbReference>
<organism evidence="4 5">
    <name type="scientific">Chitinophaga defluvii</name>
    <dbReference type="NCBI Taxonomy" id="3163343"/>
    <lineage>
        <taxon>Bacteria</taxon>
        <taxon>Pseudomonadati</taxon>
        <taxon>Bacteroidota</taxon>
        <taxon>Chitinophagia</taxon>
        <taxon>Chitinophagales</taxon>
        <taxon>Chitinophagaceae</taxon>
        <taxon>Chitinophaga</taxon>
    </lineage>
</organism>
<dbReference type="PROSITE" id="PS51257">
    <property type="entry name" value="PROKAR_LIPOPROTEIN"/>
    <property type="match status" value="1"/>
</dbReference>
<dbReference type="PANTHER" id="PTHR43037">
    <property type="entry name" value="UNNAMED PRODUCT-RELATED"/>
    <property type="match status" value="1"/>
</dbReference>
<keyword evidence="5" id="KW-1185">Reference proteome</keyword>
<feature type="domain" description="Phospholipase/carboxylesterase/thioesterase" evidence="3">
    <location>
        <begin position="152"/>
        <end position="252"/>
    </location>
</feature>
<dbReference type="SUPFAM" id="SSF53474">
    <property type="entry name" value="alpha/beta-Hydrolases"/>
    <property type="match status" value="1"/>
</dbReference>
<dbReference type="InterPro" id="IPR003140">
    <property type="entry name" value="PLipase/COase/thioEstase"/>
</dbReference>
<dbReference type="Gene3D" id="3.40.50.1820">
    <property type="entry name" value="alpha/beta hydrolase"/>
    <property type="match status" value="1"/>
</dbReference>
<name>A0ABV2TDT2_9BACT</name>
<dbReference type="InterPro" id="IPR050955">
    <property type="entry name" value="Plant_Biomass_Hydrol_Est"/>
</dbReference>
<evidence type="ECO:0000313" key="4">
    <source>
        <dbReference type="EMBL" id="MET7001173.1"/>
    </source>
</evidence>
<accession>A0ABV2TDT2</accession>
<comment type="caution">
    <text evidence="4">The sequence shown here is derived from an EMBL/GenBank/DDBJ whole genome shotgun (WGS) entry which is preliminary data.</text>
</comment>